<dbReference type="RefSeq" id="WP_212514591.1">
    <property type="nucleotide sequence ID" value="NZ_CAWQDX010000090.1"/>
</dbReference>
<dbReference type="Proteomes" id="UP000675653">
    <property type="component" value="Unassembled WGS sequence"/>
</dbReference>
<reference evidence="1 2" key="1">
    <citation type="submission" date="2021-04" db="EMBL/GenBank/DDBJ databases">
        <title>Draft Genome of Aeromonas popoffii ID682, isolated from a natural water source in Idaho.</title>
        <authorList>
            <person name="Testerman T."/>
            <person name="Graf J."/>
        </authorList>
    </citation>
    <scope>NUCLEOTIDE SEQUENCE [LARGE SCALE GENOMIC DNA]</scope>
    <source>
        <strain evidence="1 2">ID682</strain>
    </source>
</reference>
<protein>
    <submittedName>
        <fullName evidence="1">Uncharacterized protein</fullName>
    </submittedName>
</protein>
<accession>A0ABS5GVA3</accession>
<dbReference type="EMBL" id="JAGRZL010000064">
    <property type="protein sequence ID" value="MBR7631071.1"/>
    <property type="molecule type" value="Genomic_DNA"/>
</dbReference>
<keyword evidence="2" id="KW-1185">Reference proteome</keyword>
<gene>
    <name evidence="1" type="ORF">KAT72_19130</name>
</gene>
<sequence length="168" mass="18210">MQNKQLPKAPCALFLKPPNVAGGCGIRHKTGDKRDKWLAHRQQNHLVAPMPAFEAPALMPAAGDRTPWPLFIPPATILSLPYSATVSCSERRSLSVWQSAFSQKTHENHNDKFKFRDGGTVSLLVPRHRPGWQALAGGKRAHAGAAATPATVTRGGDMHAIFMGDFGV</sequence>
<evidence type="ECO:0000313" key="2">
    <source>
        <dbReference type="Proteomes" id="UP000675653"/>
    </source>
</evidence>
<comment type="caution">
    <text evidence="1">The sequence shown here is derived from an EMBL/GenBank/DDBJ whole genome shotgun (WGS) entry which is preliminary data.</text>
</comment>
<name>A0ABS5GVA3_9GAMM</name>
<proteinExistence type="predicted"/>
<organism evidence="1 2">
    <name type="scientific">Aeromonas popoffii</name>
    <dbReference type="NCBI Taxonomy" id="70856"/>
    <lineage>
        <taxon>Bacteria</taxon>
        <taxon>Pseudomonadati</taxon>
        <taxon>Pseudomonadota</taxon>
        <taxon>Gammaproteobacteria</taxon>
        <taxon>Aeromonadales</taxon>
        <taxon>Aeromonadaceae</taxon>
        <taxon>Aeromonas</taxon>
    </lineage>
</organism>
<evidence type="ECO:0000313" key="1">
    <source>
        <dbReference type="EMBL" id="MBR7631071.1"/>
    </source>
</evidence>